<dbReference type="PANTHER" id="PTHR28520">
    <property type="entry name" value="MITOTIC-SPINDLE ORGANIZING PROTEIN 1"/>
    <property type="match status" value="1"/>
</dbReference>
<dbReference type="FunCoup" id="A0A0G4F5B2">
    <property type="interactions" value="146"/>
</dbReference>
<dbReference type="Proteomes" id="UP000041254">
    <property type="component" value="Unassembled WGS sequence"/>
</dbReference>
<dbReference type="GO" id="GO:0000931">
    <property type="term" value="C:gamma-tubulin ring complex"/>
    <property type="evidence" value="ECO:0007669"/>
    <property type="project" value="InterPro"/>
</dbReference>
<gene>
    <name evidence="5" type="ORF">Vbra_14453</name>
</gene>
<evidence type="ECO:0000256" key="1">
    <source>
        <dbReference type="ARBA" id="ARBA00004267"/>
    </source>
</evidence>
<comment type="similarity">
    <text evidence="2">Belongs to the MOZART1 family.</text>
</comment>
<protein>
    <recommendedName>
        <fullName evidence="7">Mitotic-spindle organizing protein 1</fullName>
    </recommendedName>
</protein>
<dbReference type="VEuPathDB" id="CryptoDB:Vbra_14453"/>
<evidence type="ECO:0000256" key="2">
    <source>
        <dbReference type="ARBA" id="ARBA00011015"/>
    </source>
</evidence>
<name>A0A0G4F5B2_VITBC</name>
<sequence length="81" mass="8915">MSDSASRDTDEVMDILHEMATLLNTGLSRDELTILVCLCEQGVNPEALARIVLELRREAAALKAAKERGPAGQQQHKERTV</sequence>
<keyword evidence="6" id="KW-1185">Reference proteome</keyword>
<organism evidence="5 6">
    <name type="scientific">Vitrella brassicaformis (strain CCMP3155)</name>
    <dbReference type="NCBI Taxonomy" id="1169540"/>
    <lineage>
        <taxon>Eukaryota</taxon>
        <taxon>Sar</taxon>
        <taxon>Alveolata</taxon>
        <taxon>Colpodellida</taxon>
        <taxon>Vitrellaceae</taxon>
        <taxon>Vitrella</taxon>
    </lineage>
</organism>
<keyword evidence="4" id="KW-0206">Cytoskeleton</keyword>
<dbReference type="GO" id="GO:0031021">
    <property type="term" value="C:interphase microtubule organizing center"/>
    <property type="evidence" value="ECO:0007669"/>
    <property type="project" value="TreeGrafter"/>
</dbReference>
<dbReference type="GO" id="GO:0051415">
    <property type="term" value="P:microtubule nucleation by interphase microtubule organizing center"/>
    <property type="evidence" value="ECO:0007669"/>
    <property type="project" value="TreeGrafter"/>
</dbReference>
<reference evidence="5 6" key="1">
    <citation type="submission" date="2014-11" db="EMBL/GenBank/DDBJ databases">
        <authorList>
            <person name="Zhu J."/>
            <person name="Qi W."/>
            <person name="Song R."/>
        </authorList>
    </citation>
    <scope>NUCLEOTIDE SEQUENCE [LARGE SCALE GENOMIC DNA]</scope>
</reference>
<dbReference type="GO" id="GO:0033566">
    <property type="term" value="P:gamma-tubulin complex localization"/>
    <property type="evidence" value="ECO:0007669"/>
    <property type="project" value="InterPro"/>
</dbReference>
<dbReference type="AlphaFoldDB" id="A0A0G4F5B2"/>
<keyword evidence="3" id="KW-0963">Cytoplasm</keyword>
<proteinExistence type="inferred from homology"/>
<evidence type="ECO:0000256" key="3">
    <source>
        <dbReference type="ARBA" id="ARBA00022490"/>
    </source>
</evidence>
<evidence type="ECO:0008006" key="7">
    <source>
        <dbReference type="Google" id="ProtNLM"/>
    </source>
</evidence>
<evidence type="ECO:0000313" key="5">
    <source>
        <dbReference type="EMBL" id="CEM07487.1"/>
    </source>
</evidence>
<dbReference type="PANTHER" id="PTHR28520:SF2">
    <property type="entry name" value="MITOTIC-SPINDLE ORGANIZING PROTEIN 1"/>
    <property type="match status" value="1"/>
</dbReference>
<dbReference type="GO" id="GO:0005819">
    <property type="term" value="C:spindle"/>
    <property type="evidence" value="ECO:0007669"/>
    <property type="project" value="TreeGrafter"/>
</dbReference>
<evidence type="ECO:0000256" key="4">
    <source>
        <dbReference type="ARBA" id="ARBA00023212"/>
    </source>
</evidence>
<dbReference type="GO" id="GO:0090307">
    <property type="term" value="P:mitotic spindle assembly"/>
    <property type="evidence" value="ECO:0007669"/>
    <property type="project" value="TreeGrafter"/>
</dbReference>
<dbReference type="OMA" id="LSICVGM"/>
<dbReference type="OrthoDB" id="48571at2759"/>
<comment type="subcellular location">
    <subcellularLocation>
        <location evidence="1">Cytoplasm</location>
        <location evidence="1">Cytoskeleton</location>
        <location evidence="1">Microtubule organizing center</location>
    </subcellularLocation>
</comment>
<evidence type="ECO:0000313" key="6">
    <source>
        <dbReference type="Proteomes" id="UP000041254"/>
    </source>
</evidence>
<dbReference type="Pfam" id="PF12554">
    <property type="entry name" value="MOZART1"/>
    <property type="match status" value="1"/>
</dbReference>
<dbReference type="STRING" id="1169540.A0A0G4F5B2"/>
<dbReference type="InParanoid" id="A0A0G4F5B2"/>
<dbReference type="EMBL" id="CDMY01000376">
    <property type="protein sequence ID" value="CEM07487.1"/>
    <property type="molecule type" value="Genomic_DNA"/>
</dbReference>
<accession>A0A0G4F5B2</accession>
<dbReference type="InterPro" id="IPR022214">
    <property type="entry name" value="MZT1"/>
</dbReference>